<gene>
    <name evidence="1" type="ORF">HPB50_003274</name>
</gene>
<organism evidence="1 2">
    <name type="scientific">Hyalomma asiaticum</name>
    <name type="common">Tick</name>
    <dbReference type="NCBI Taxonomy" id="266040"/>
    <lineage>
        <taxon>Eukaryota</taxon>
        <taxon>Metazoa</taxon>
        <taxon>Ecdysozoa</taxon>
        <taxon>Arthropoda</taxon>
        <taxon>Chelicerata</taxon>
        <taxon>Arachnida</taxon>
        <taxon>Acari</taxon>
        <taxon>Parasitiformes</taxon>
        <taxon>Ixodida</taxon>
        <taxon>Ixodoidea</taxon>
        <taxon>Ixodidae</taxon>
        <taxon>Hyalomminae</taxon>
        <taxon>Hyalomma</taxon>
    </lineage>
</organism>
<evidence type="ECO:0000313" key="1">
    <source>
        <dbReference type="EMBL" id="KAH6927412.1"/>
    </source>
</evidence>
<dbReference type="Proteomes" id="UP000821845">
    <property type="component" value="Chromosome 6"/>
</dbReference>
<comment type="caution">
    <text evidence="1">The sequence shown here is derived from an EMBL/GenBank/DDBJ whole genome shotgun (WGS) entry which is preliminary data.</text>
</comment>
<protein>
    <submittedName>
        <fullName evidence="1">Uncharacterized protein</fullName>
    </submittedName>
</protein>
<keyword evidence="2" id="KW-1185">Reference proteome</keyword>
<accession>A0ACB7S2L3</accession>
<evidence type="ECO:0000313" key="2">
    <source>
        <dbReference type="Proteomes" id="UP000821845"/>
    </source>
</evidence>
<reference evidence="1" key="1">
    <citation type="submission" date="2020-05" db="EMBL/GenBank/DDBJ databases">
        <title>Large-scale comparative analyses of tick genomes elucidate their genetic diversity and vector capacities.</title>
        <authorList>
            <person name="Jia N."/>
            <person name="Wang J."/>
            <person name="Shi W."/>
            <person name="Du L."/>
            <person name="Sun Y."/>
            <person name="Zhan W."/>
            <person name="Jiang J."/>
            <person name="Wang Q."/>
            <person name="Zhang B."/>
            <person name="Ji P."/>
            <person name="Sakyi L.B."/>
            <person name="Cui X."/>
            <person name="Yuan T."/>
            <person name="Jiang B."/>
            <person name="Yang W."/>
            <person name="Lam T.T.-Y."/>
            <person name="Chang Q."/>
            <person name="Ding S."/>
            <person name="Wang X."/>
            <person name="Zhu J."/>
            <person name="Ruan X."/>
            <person name="Zhao L."/>
            <person name="Wei J."/>
            <person name="Que T."/>
            <person name="Du C."/>
            <person name="Cheng J."/>
            <person name="Dai P."/>
            <person name="Han X."/>
            <person name="Huang E."/>
            <person name="Gao Y."/>
            <person name="Liu J."/>
            <person name="Shao H."/>
            <person name="Ye R."/>
            <person name="Li L."/>
            <person name="Wei W."/>
            <person name="Wang X."/>
            <person name="Wang C."/>
            <person name="Yang T."/>
            <person name="Huo Q."/>
            <person name="Li W."/>
            <person name="Guo W."/>
            <person name="Chen H."/>
            <person name="Zhou L."/>
            <person name="Ni X."/>
            <person name="Tian J."/>
            <person name="Zhou Y."/>
            <person name="Sheng Y."/>
            <person name="Liu T."/>
            <person name="Pan Y."/>
            <person name="Xia L."/>
            <person name="Li J."/>
            <person name="Zhao F."/>
            <person name="Cao W."/>
        </authorList>
    </citation>
    <scope>NUCLEOTIDE SEQUENCE</scope>
    <source>
        <strain evidence="1">Hyas-2018</strain>
    </source>
</reference>
<dbReference type="EMBL" id="CM023486">
    <property type="protein sequence ID" value="KAH6927412.1"/>
    <property type="molecule type" value="Genomic_DNA"/>
</dbReference>
<proteinExistence type="predicted"/>
<name>A0ACB7S2L3_HYAAI</name>
<sequence>MWKGLHVPGLTFATAVITTFGHQAGARAARSLSKDFGLPRSRAFRETLVEASQHCDGPNEATAAPESWADCGRESASRQDEQDANLPQEDAPMMKDAVRGDSVSARVKRPLKAATQKCDGNLVIDEGEPPAKTPPVRRTGTRLKPSVQALRRIGGRLLFAEHVGHPKGTGARFLQDVLAPLVKYFTGGCYMNRDSGSLLREAGFADITLDQVDLNIPCEYSYHVYGFATV</sequence>